<evidence type="ECO:0000313" key="2">
    <source>
        <dbReference type="Proteomes" id="UP001300604"/>
    </source>
</evidence>
<name>A0AA97DAI1_9FIRM</name>
<dbReference type="Proteomes" id="UP001300604">
    <property type="component" value="Chromosome"/>
</dbReference>
<sequence>MRFVDTYLDVVRLCALDHFDMDVWKEYADRISPYLYSKVVGDVKDYDFEVEVLPVVKKAMMNKDLINTIHENYQIVTQNLNAKFRSCFRKTLDAYVILYLGLCNGAGWATSLGTQRVVLIGIEKIIELEWYDKTTLFSLISHELGHIWHEEAGGAFGKQNTEKEKAVFQLFSEGIAMRCEQMLCGDDQFYHQDKDGWLSWCQLHKREIQQEYLYRVQNGIRIQDFFGDWCAYQGYSAVGYYLGCEFVKHLMCKQSLKQLAQLNNGEIYNELVLFVQ</sequence>
<gene>
    <name evidence="1" type="ORF">PXC00_00880</name>
</gene>
<evidence type="ECO:0000313" key="1">
    <source>
        <dbReference type="EMBL" id="WOC32452.1"/>
    </source>
</evidence>
<proteinExistence type="predicted"/>
<organism evidence="1 2">
    <name type="scientific">Caproicibacterium argilliputei</name>
    <dbReference type="NCBI Taxonomy" id="3030016"/>
    <lineage>
        <taxon>Bacteria</taxon>
        <taxon>Bacillati</taxon>
        <taxon>Bacillota</taxon>
        <taxon>Clostridia</taxon>
        <taxon>Eubacteriales</taxon>
        <taxon>Oscillospiraceae</taxon>
        <taxon>Caproicibacterium</taxon>
    </lineage>
</organism>
<dbReference type="RefSeq" id="WP_275844842.1">
    <property type="nucleotide sequence ID" value="NZ_CP135996.1"/>
</dbReference>
<dbReference type="EMBL" id="CP135996">
    <property type="protein sequence ID" value="WOC32452.1"/>
    <property type="molecule type" value="Genomic_DNA"/>
</dbReference>
<accession>A0AA97DAI1</accession>
<reference evidence="2" key="2">
    <citation type="submission" date="2024-06" db="EMBL/GenBank/DDBJ databases">
        <title>Caproicibacterium argilliputei sp. nov, a novel caproic acid producing anaerobic bacterium isolated from pit mud.</title>
        <authorList>
            <person name="Zeng C."/>
        </authorList>
    </citation>
    <scope>NUCLEOTIDE SEQUENCE [LARGE SCALE GENOMIC DNA]</scope>
    <source>
        <strain evidence="2">ZCY20-5</strain>
    </source>
</reference>
<evidence type="ECO:0008006" key="3">
    <source>
        <dbReference type="Google" id="ProtNLM"/>
    </source>
</evidence>
<keyword evidence="2" id="KW-1185">Reference proteome</keyword>
<reference evidence="2" key="3">
    <citation type="submission" date="2024-06" db="EMBL/GenBank/DDBJ databases">
        <authorList>
            <person name="Zeng C."/>
        </authorList>
    </citation>
    <scope>NUCLEOTIDE SEQUENCE [LARGE SCALE GENOMIC DNA]</scope>
    <source>
        <strain evidence="2">ZCY20-5</strain>
    </source>
</reference>
<dbReference type="KEGG" id="carl:PXC00_00880"/>
<protein>
    <recommendedName>
        <fullName evidence="3">DUF2268 domain-containing protein</fullName>
    </recommendedName>
</protein>
<dbReference type="AlphaFoldDB" id="A0AA97DAI1"/>
<reference evidence="1 2" key="1">
    <citation type="submission" date="2024-06" db="EMBL/GenBank/DDBJ databases">
        <title>Caproicibacterium argilliputei sp. nov, a novel caproic acid producing anaerobic bacterium isolated from pit mud.</title>
        <authorList>
            <person name="Xia S."/>
        </authorList>
    </citation>
    <scope>NUCLEOTIDE SEQUENCE [LARGE SCALE GENOMIC DNA]</scope>
    <source>
        <strain evidence="1 2">ZCY20-5</strain>
    </source>
</reference>